<feature type="domain" description="1-deoxy-D-xylulose 5-phosphate reductoisomerase N-terminal" evidence="10">
    <location>
        <begin position="5"/>
        <end position="125"/>
    </location>
</feature>
<dbReference type="Pfam" id="PF13288">
    <property type="entry name" value="DXPR_C"/>
    <property type="match status" value="1"/>
</dbReference>
<proteinExistence type="inferred from homology"/>
<keyword evidence="3 9" id="KW-0479">Metal-binding</keyword>
<feature type="binding site" evidence="9">
    <location>
        <position position="119"/>
    </location>
    <ligand>
        <name>NADPH</name>
        <dbReference type="ChEBI" id="CHEBI:57783"/>
    </ligand>
</feature>
<dbReference type="NCBIfam" id="TIGR00243">
    <property type="entry name" value="Dxr"/>
    <property type="match status" value="1"/>
</dbReference>
<dbReference type="GO" id="GO:0016853">
    <property type="term" value="F:isomerase activity"/>
    <property type="evidence" value="ECO:0007669"/>
    <property type="project" value="UniProtKB-KW"/>
</dbReference>
<keyword evidence="5 9" id="KW-0560">Oxidoreductase</keyword>
<dbReference type="EMBL" id="CAGS01000147">
    <property type="protein sequence ID" value="CCF83456.1"/>
    <property type="molecule type" value="Genomic_DNA"/>
</dbReference>
<feature type="binding site" evidence="9">
    <location>
        <position position="143"/>
    </location>
    <ligand>
        <name>Mn(2+)</name>
        <dbReference type="ChEBI" id="CHEBI:29035"/>
    </ligand>
</feature>
<comment type="similarity">
    <text evidence="2 9">Belongs to the DXR family.</text>
</comment>
<dbReference type="SUPFAM" id="SSF51735">
    <property type="entry name" value="NAD(P)-binding Rossmann-fold domains"/>
    <property type="match status" value="1"/>
</dbReference>
<feature type="binding site" evidence="9">
    <location>
        <position position="39"/>
    </location>
    <ligand>
        <name>NADPH</name>
        <dbReference type="ChEBI" id="CHEBI:57783"/>
    </ligand>
</feature>
<dbReference type="RefSeq" id="WP_008476636.1">
    <property type="nucleotide sequence ID" value="NZ_CAGS01000147.1"/>
</dbReference>
<organism evidence="13 14">
    <name type="scientific">Nitrolancea hollandica Lb</name>
    <dbReference type="NCBI Taxonomy" id="1129897"/>
    <lineage>
        <taxon>Bacteria</taxon>
        <taxon>Pseudomonadati</taxon>
        <taxon>Thermomicrobiota</taxon>
        <taxon>Thermomicrobia</taxon>
        <taxon>Sphaerobacterales</taxon>
        <taxon>Sphaerobacterineae</taxon>
        <taxon>Sphaerobacteraceae</taxon>
        <taxon>Nitrolancea</taxon>
    </lineage>
</organism>
<dbReference type="InterPro" id="IPR013512">
    <property type="entry name" value="DXP_reductoisomerase_N"/>
</dbReference>
<dbReference type="InterPro" id="IPR036169">
    <property type="entry name" value="DXPR_C_sf"/>
</dbReference>
<dbReference type="InterPro" id="IPR036291">
    <property type="entry name" value="NAD(P)-bd_dom_sf"/>
</dbReference>
<dbReference type="Gene3D" id="1.10.1740.10">
    <property type="match status" value="1"/>
</dbReference>
<keyword evidence="6 9" id="KW-0464">Manganese</keyword>
<reference evidence="13 14" key="1">
    <citation type="journal article" date="2012" name="ISME J.">
        <title>Nitrification expanded: discovery, physiology and genomics of a nitrite-oxidizing bacterium from the phylum Chloroflexi.</title>
        <authorList>
            <person name="Sorokin D.Y."/>
            <person name="Lucker S."/>
            <person name="Vejmelkova D."/>
            <person name="Kostrikina N.A."/>
            <person name="Kleerebezem R."/>
            <person name="Rijpstra W.I."/>
            <person name="Damste J.S."/>
            <person name="Le Paslier D."/>
            <person name="Muyzer G."/>
            <person name="Wagner M."/>
            <person name="van Loosdrecht M.C."/>
            <person name="Daims H."/>
        </authorList>
    </citation>
    <scope>NUCLEOTIDE SEQUENCE [LARGE SCALE GENOMIC DNA]</scope>
    <source>
        <strain evidence="14">none</strain>
    </source>
</reference>
<feature type="binding site" evidence="9">
    <location>
        <position position="211"/>
    </location>
    <ligand>
        <name>1-deoxy-D-xylulose 5-phosphate</name>
        <dbReference type="ChEBI" id="CHEBI:57792"/>
    </ligand>
</feature>
<comment type="pathway">
    <text evidence="1 9">Isoprenoid biosynthesis; isopentenyl diphosphate biosynthesis via DXP pathway; isopentenyl diphosphate from 1-deoxy-D-xylulose 5-phosphate: step 1/6.</text>
</comment>
<feature type="binding site" evidence="9">
    <location>
        <position position="170"/>
    </location>
    <ligand>
        <name>1-deoxy-D-xylulose 5-phosphate</name>
        <dbReference type="ChEBI" id="CHEBI:57792"/>
    </ligand>
</feature>
<evidence type="ECO:0000259" key="10">
    <source>
        <dbReference type="Pfam" id="PF02670"/>
    </source>
</evidence>
<feature type="binding site" evidence="9">
    <location>
        <position position="12"/>
    </location>
    <ligand>
        <name>NADPH</name>
        <dbReference type="ChEBI" id="CHEBI:57783"/>
    </ligand>
</feature>
<evidence type="ECO:0000256" key="4">
    <source>
        <dbReference type="ARBA" id="ARBA00022857"/>
    </source>
</evidence>
<evidence type="ECO:0000256" key="8">
    <source>
        <dbReference type="ARBA" id="ARBA00048543"/>
    </source>
</evidence>
<dbReference type="Gene3D" id="3.40.50.720">
    <property type="entry name" value="NAD(P)-binding Rossmann-like Domain"/>
    <property type="match status" value="1"/>
</dbReference>
<protein>
    <recommendedName>
        <fullName evidence="9">1-deoxy-D-xylulose 5-phosphate reductoisomerase</fullName>
        <shortName evidence="9">DXP reductoisomerase</shortName>
        <ecNumber evidence="9">1.1.1.267</ecNumber>
    </recommendedName>
    <alternativeName>
        <fullName evidence="9">1-deoxyxylulose-5-phosphate reductoisomerase</fullName>
    </alternativeName>
    <alternativeName>
        <fullName evidence="9">2-C-methyl-D-erythritol 4-phosphate synthase</fullName>
    </alternativeName>
</protein>
<comment type="cofactor">
    <cofactor evidence="9">
        <name>Mg(2+)</name>
        <dbReference type="ChEBI" id="CHEBI:18420"/>
    </cofactor>
    <cofactor evidence="9">
        <name>Mn(2+)</name>
        <dbReference type="ChEBI" id="CHEBI:29035"/>
    </cofactor>
</comment>
<feature type="binding site" evidence="9">
    <location>
        <position position="215"/>
    </location>
    <ligand>
        <name>1-deoxy-D-xylulose 5-phosphate</name>
        <dbReference type="ChEBI" id="CHEBI:57792"/>
    </ligand>
</feature>
<dbReference type="Proteomes" id="UP000004221">
    <property type="component" value="Unassembled WGS sequence"/>
</dbReference>
<feature type="binding site" evidence="9">
    <location>
        <position position="145"/>
    </location>
    <ligand>
        <name>1-deoxy-D-xylulose 5-phosphate</name>
        <dbReference type="ChEBI" id="CHEBI:57792"/>
    </ligand>
</feature>
<dbReference type="GO" id="GO:0051484">
    <property type="term" value="P:isopentenyl diphosphate biosynthetic process, methylerythritol 4-phosphate pathway involved in terpenoid biosynthetic process"/>
    <property type="evidence" value="ECO:0007669"/>
    <property type="project" value="TreeGrafter"/>
</dbReference>
<dbReference type="AlphaFoldDB" id="I4EFJ4"/>
<evidence type="ECO:0000256" key="9">
    <source>
        <dbReference type="HAMAP-Rule" id="MF_00183"/>
    </source>
</evidence>
<name>I4EFJ4_9BACT</name>
<feature type="binding site" evidence="9">
    <location>
        <position position="193"/>
    </location>
    <ligand>
        <name>1-deoxy-D-xylulose 5-phosphate</name>
        <dbReference type="ChEBI" id="CHEBI:57792"/>
    </ligand>
</feature>
<dbReference type="NCBIfam" id="NF009114">
    <property type="entry name" value="PRK12464.1"/>
    <property type="match status" value="1"/>
</dbReference>
<dbReference type="HAMAP" id="MF_00183">
    <property type="entry name" value="DXP_reductoisom"/>
    <property type="match status" value="1"/>
</dbReference>
<evidence type="ECO:0000313" key="14">
    <source>
        <dbReference type="Proteomes" id="UP000004221"/>
    </source>
</evidence>
<dbReference type="GO" id="GO:0030145">
    <property type="term" value="F:manganese ion binding"/>
    <property type="evidence" value="ECO:0007669"/>
    <property type="project" value="TreeGrafter"/>
</dbReference>
<dbReference type="PANTHER" id="PTHR30525:SF0">
    <property type="entry name" value="1-DEOXY-D-XYLULOSE 5-PHOSPHATE REDUCTOISOMERASE, CHLOROPLASTIC"/>
    <property type="match status" value="1"/>
</dbReference>
<keyword evidence="4 9" id="KW-0521">NADP</keyword>
<feature type="binding site" evidence="9">
    <location>
        <position position="37"/>
    </location>
    <ligand>
        <name>NADPH</name>
        <dbReference type="ChEBI" id="CHEBI:57783"/>
    </ligand>
</feature>
<feature type="binding site" evidence="9">
    <location>
        <position position="38"/>
    </location>
    <ligand>
        <name>NADPH</name>
        <dbReference type="ChEBI" id="CHEBI:57783"/>
    </ligand>
</feature>
<evidence type="ECO:0000259" key="12">
    <source>
        <dbReference type="Pfam" id="PF13288"/>
    </source>
</evidence>
<feature type="binding site" evidence="9">
    <location>
        <position position="212"/>
    </location>
    <ligand>
        <name>1-deoxy-D-xylulose 5-phosphate</name>
        <dbReference type="ChEBI" id="CHEBI:57792"/>
    </ligand>
</feature>
<dbReference type="EC" id="1.1.1.267" evidence="9"/>
<feature type="binding site" evidence="9">
    <location>
        <position position="14"/>
    </location>
    <ligand>
        <name>NADPH</name>
        <dbReference type="ChEBI" id="CHEBI:57783"/>
    </ligand>
</feature>
<feature type="binding site" evidence="9">
    <location>
        <position position="144"/>
    </location>
    <ligand>
        <name>1-deoxy-D-xylulose 5-phosphate</name>
        <dbReference type="ChEBI" id="CHEBI:57792"/>
    </ligand>
</feature>
<dbReference type="Pfam" id="PF02670">
    <property type="entry name" value="DXP_reductoisom"/>
    <property type="match status" value="1"/>
</dbReference>
<dbReference type="InterPro" id="IPR013644">
    <property type="entry name" value="DXP_reductoisomerase_C"/>
</dbReference>
<dbReference type="SUPFAM" id="SSF69055">
    <property type="entry name" value="1-deoxy-D-xylulose-5-phosphate reductoisomerase, C-terminal domain"/>
    <property type="match status" value="1"/>
</dbReference>
<dbReference type="SUPFAM" id="SSF55347">
    <property type="entry name" value="Glyceraldehyde-3-phosphate dehydrogenase-like, C-terminal domain"/>
    <property type="match status" value="1"/>
</dbReference>
<feature type="binding site" evidence="9">
    <location>
        <position position="206"/>
    </location>
    <ligand>
        <name>1-deoxy-D-xylulose 5-phosphate</name>
        <dbReference type="ChEBI" id="CHEBI:57792"/>
    </ligand>
</feature>
<feature type="binding site" evidence="9">
    <location>
        <position position="118"/>
    </location>
    <ligand>
        <name>1-deoxy-D-xylulose 5-phosphate</name>
        <dbReference type="ChEBI" id="CHEBI:57792"/>
    </ligand>
</feature>
<dbReference type="Pfam" id="PF08436">
    <property type="entry name" value="DXP_redisom_C"/>
    <property type="match status" value="1"/>
</dbReference>
<evidence type="ECO:0000256" key="5">
    <source>
        <dbReference type="ARBA" id="ARBA00023002"/>
    </source>
</evidence>
<evidence type="ECO:0000313" key="13">
    <source>
        <dbReference type="EMBL" id="CCF83456.1"/>
    </source>
</evidence>
<feature type="domain" description="DXP reductoisomerase C-terminal" evidence="12">
    <location>
        <begin position="255"/>
        <end position="372"/>
    </location>
</feature>
<dbReference type="PIRSF" id="PIRSF006205">
    <property type="entry name" value="Dxp_reductismrs"/>
    <property type="match status" value="1"/>
</dbReference>
<feature type="binding site" evidence="9">
    <location>
        <position position="11"/>
    </location>
    <ligand>
        <name>NADPH</name>
        <dbReference type="ChEBI" id="CHEBI:57783"/>
    </ligand>
</feature>
<accession>I4EFJ4</accession>
<feature type="domain" description="1-deoxy-D-xylulose 5-phosphate reductoisomerase C-terminal" evidence="11">
    <location>
        <begin position="139"/>
        <end position="223"/>
    </location>
</feature>
<dbReference type="InterPro" id="IPR026877">
    <property type="entry name" value="DXPR_C"/>
</dbReference>
<keyword evidence="9" id="KW-0460">Magnesium</keyword>
<comment type="catalytic activity">
    <reaction evidence="8">
        <text>2-C-methyl-D-erythritol 4-phosphate + NADP(+) = 1-deoxy-D-xylulose 5-phosphate + NADPH + H(+)</text>
        <dbReference type="Rhea" id="RHEA:13717"/>
        <dbReference type="ChEBI" id="CHEBI:15378"/>
        <dbReference type="ChEBI" id="CHEBI:57783"/>
        <dbReference type="ChEBI" id="CHEBI:57792"/>
        <dbReference type="ChEBI" id="CHEBI:58262"/>
        <dbReference type="ChEBI" id="CHEBI:58349"/>
        <dbReference type="EC" id="1.1.1.267"/>
    </reaction>
    <physiologicalReaction direction="right-to-left" evidence="8">
        <dbReference type="Rhea" id="RHEA:13719"/>
    </physiologicalReaction>
</comment>
<dbReference type="InterPro" id="IPR003821">
    <property type="entry name" value="DXP_reductoisomerase"/>
</dbReference>
<dbReference type="GO" id="GO:0070402">
    <property type="term" value="F:NADPH binding"/>
    <property type="evidence" value="ECO:0007669"/>
    <property type="project" value="InterPro"/>
</dbReference>
<keyword evidence="14" id="KW-1185">Reference proteome</keyword>
<comment type="caution">
    <text evidence="13">The sequence shown here is derived from an EMBL/GenBank/DDBJ whole genome shotgun (WGS) entry which is preliminary data.</text>
</comment>
<dbReference type="GO" id="GO:0030604">
    <property type="term" value="F:1-deoxy-D-xylulose-5-phosphate reductoisomerase activity"/>
    <property type="evidence" value="ECO:0007669"/>
    <property type="project" value="UniProtKB-UniRule"/>
</dbReference>
<evidence type="ECO:0000259" key="11">
    <source>
        <dbReference type="Pfam" id="PF08436"/>
    </source>
</evidence>
<dbReference type="FunFam" id="3.40.50.720:FF:000045">
    <property type="entry name" value="1-deoxy-D-xylulose 5-phosphate reductoisomerase"/>
    <property type="match status" value="1"/>
</dbReference>
<evidence type="ECO:0000256" key="1">
    <source>
        <dbReference type="ARBA" id="ARBA00005094"/>
    </source>
</evidence>
<feature type="binding site" evidence="9">
    <location>
        <position position="215"/>
    </location>
    <ligand>
        <name>Mn(2+)</name>
        <dbReference type="ChEBI" id="CHEBI:29035"/>
    </ligand>
</feature>
<sequence>MIQKLALLGSTGSIGRQTLAVVDALPERFEIVALAAGRNLPLLQEQIDRYRPQLVSVSGTVDPAAISGAEVMTGNAGLEAVATMPDADIVVIGTSGHAAIRPTLEAIRHRKIIALANKETIVCAGEIIMAEAERQEVRIRPVDSEHSAVWQCLSARHQPEDLYKVILTASGGPFRTTPIDAFATITVEQALAHPTWGMGAKVTIDSATLMNKGLEIIEAHWLFDLAYDQIDVVIHPQSLVHSLVTFRDGSVIAQLGVPDMRIPIQYALTFPERADSPVAHLDLVQAGRLEFFPPDLTRFPALALARAAGEAGSTYPTVLSGADEVAVERFLAGELRFTDITPLVAEIIEQHQPEPGPLTLEAIAAADCWARQTARSLTLAGI</sequence>
<dbReference type="UniPathway" id="UPA00056">
    <property type="reaction ID" value="UER00092"/>
</dbReference>
<gene>
    <name evidence="9 13" type="primary">dxr</name>
    <name evidence="13" type="ORF">NITHO_2300007</name>
</gene>
<dbReference type="PANTHER" id="PTHR30525">
    <property type="entry name" value="1-DEOXY-D-XYLULOSE 5-PHOSPHATE REDUCTOISOMERASE"/>
    <property type="match status" value="1"/>
</dbReference>
<evidence type="ECO:0000256" key="3">
    <source>
        <dbReference type="ARBA" id="ARBA00022723"/>
    </source>
</evidence>
<dbReference type="OrthoDB" id="9806546at2"/>
<keyword evidence="7 9" id="KW-0414">Isoprene biosynthesis</keyword>
<feature type="binding site" evidence="9">
    <location>
        <position position="145"/>
    </location>
    <ligand>
        <name>Mn(2+)</name>
        <dbReference type="ChEBI" id="CHEBI:29035"/>
    </ligand>
</feature>
<comment type="function">
    <text evidence="9">Catalyzes the NADPH-dependent rearrangement and reduction of 1-deoxy-D-xylulose-5-phosphate (DXP) to 2-C-methyl-D-erythritol 4-phosphate (MEP).</text>
</comment>
<evidence type="ECO:0000256" key="2">
    <source>
        <dbReference type="ARBA" id="ARBA00006825"/>
    </source>
</evidence>
<feature type="binding site" evidence="9">
    <location>
        <position position="117"/>
    </location>
    <ligand>
        <name>NADPH</name>
        <dbReference type="ChEBI" id="CHEBI:57783"/>
    </ligand>
</feature>
<feature type="binding site" evidence="9">
    <location>
        <position position="199"/>
    </location>
    <ligand>
        <name>NADPH</name>
        <dbReference type="ChEBI" id="CHEBI:57783"/>
    </ligand>
</feature>
<keyword evidence="13" id="KW-0413">Isomerase</keyword>
<evidence type="ECO:0000256" key="6">
    <source>
        <dbReference type="ARBA" id="ARBA00023211"/>
    </source>
</evidence>
<evidence type="ECO:0000256" key="7">
    <source>
        <dbReference type="ARBA" id="ARBA00023229"/>
    </source>
</evidence>
<feature type="binding site" evidence="9">
    <location>
        <position position="13"/>
    </location>
    <ligand>
        <name>NADPH</name>
        <dbReference type="ChEBI" id="CHEBI:57783"/>
    </ligand>
</feature>